<reference evidence="1" key="1">
    <citation type="submission" date="2024-03" db="EMBL/GenBank/DDBJ databases">
        <title>Whole genome sequecning of epiphytes from Marcgravia umbellata leaves.</title>
        <authorList>
            <person name="Kumar G."/>
            <person name="Savka M.A."/>
        </authorList>
    </citation>
    <scope>NUCLEOTIDE SEQUENCE</scope>
    <source>
        <strain evidence="1">RIT_BL5</strain>
    </source>
</reference>
<dbReference type="EMBL" id="JBBKAR010000052">
    <property type="protein sequence ID" value="MEJ8306291.1"/>
    <property type="molecule type" value="Genomic_DNA"/>
</dbReference>
<sequence length="428" mass="46704">MTHFPTKKNATTRRKLPFAILSSAALAAMLALSACGTQANDTAASTQTTSADASTDTAAETTTATTEPAATDNAAATDETDEATAAVREGAQKMKDETAKFQEALAASDDAQVKALSGSINDVWLSYENTVRDQFPLLYTEVEKYEMPIFSASAYDKMDYASLTDNAEKLQGALDNLLTAKKTSAAASEVLAQAVEGYEKYVREQTDRFVEETQVFADAVKAGDIDKAKAAYTTSRAYYENIEPIAESLGDLDPKIDARLPDVESEDQWTGFHRIERALWENNSLEGQDKYADLLMTDVKALQAKVSELKLEPEAMVAGAMELLNEAATSKITGEEETYSHTDLVDLAANVEGSKAVYFAIIPALNDGHQELADQLDQQFQTLEKTLSQYNKDGQYALYTDLTTEQIRELSDQLSQLSELMSQTAKIL</sequence>
<proteinExistence type="predicted"/>
<organism evidence="1 2">
    <name type="scientific">Saccharibacillus sacchari</name>
    <dbReference type="NCBI Taxonomy" id="456493"/>
    <lineage>
        <taxon>Bacteria</taxon>
        <taxon>Bacillati</taxon>
        <taxon>Bacillota</taxon>
        <taxon>Bacilli</taxon>
        <taxon>Bacillales</taxon>
        <taxon>Paenibacillaceae</taxon>
        <taxon>Saccharibacillus</taxon>
    </lineage>
</organism>
<accession>A0ACC6PH97</accession>
<evidence type="ECO:0000313" key="2">
    <source>
        <dbReference type="Proteomes" id="UP001380953"/>
    </source>
</evidence>
<evidence type="ECO:0000313" key="1">
    <source>
        <dbReference type="EMBL" id="MEJ8306291.1"/>
    </source>
</evidence>
<dbReference type="Proteomes" id="UP001380953">
    <property type="component" value="Unassembled WGS sequence"/>
</dbReference>
<keyword evidence="2" id="KW-1185">Reference proteome</keyword>
<gene>
    <name evidence="1" type="primary">efeO</name>
    <name evidence="1" type="ORF">WKI47_20500</name>
</gene>
<protein>
    <submittedName>
        <fullName evidence="1">Iron uptake system protein EfeO</fullName>
    </submittedName>
</protein>
<name>A0ACC6PH97_9BACL</name>
<comment type="caution">
    <text evidence="1">The sequence shown here is derived from an EMBL/GenBank/DDBJ whole genome shotgun (WGS) entry which is preliminary data.</text>
</comment>